<dbReference type="InterPro" id="IPR003749">
    <property type="entry name" value="ThiS/MoaD-like"/>
</dbReference>
<dbReference type="UniPathway" id="UPA00344"/>
<dbReference type="GO" id="GO:1990133">
    <property type="term" value="C:molybdopterin adenylyltransferase complex"/>
    <property type="evidence" value="ECO:0007669"/>
    <property type="project" value="TreeGrafter"/>
</dbReference>
<dbReference type="Proteomes" id="UP000192266">
    <property type="component" value="Unassembled WGS sequence"/>
</dbReference>
<evidence type="ECO:0000313" key="5">
    <source>
        <dbReference type="Proteomes" id="UP000192266"/>
    </source>
</evidence>
<keyword evidence="5" id="KW-1185">Reference proteome</keyword>
<dbReference type="RefSeq" id="WP_084443766.1">
    <property type="nucleotide sequence ID" value="NZ_FWWW01000041.1"/>
</dbReference>
<dbReference type="CDD" id="cd00754">
    <property type="entry name" value="Ubl_MoaD"/>
    <property type="match status" value="1"/>
</dbReference>
<dbReference type="PANTHER" id="PTHR33359">
    <property type="entry name" value="MOLYBDOPTERIN SYNTHASE SULFUR CARRIER SUBUNIT"/>
    <property type="match status" value="1"/>
</dbReference>
<evidence type="ECO:0000313" key="4">
    <source>
        <dbReference type="EMBL" id="SMB84814.1"/>
    </source>
</evidence>
<proteinExistence type="inferred from homology"/>
<dbReference type="SUPFAM" id="SSF54285">
    <property type="entry name" value="MoaD/ThiS"/>
    <property type="match status" value="1"/>
</dbReference>
<dbReference type="InterPro" id="IPR012675">
    <property type="entry name" value="Beta-grasp_dom_sf"/>
</dbReference>
<dbReference type="InterPro" id="IPR016155">
    <property type="entry name" value="Mopterin_synth/thiamin_S_b"/>
</dbReference>
<organism evidence="4 5">
    <name type="scientific">Hymenobacter roseosalivarius DSM 11622</name>
    <dbReference type="NCBI Taxonomy" id="645990"/>
    <lineage>
        <taxon>Bacteria</taxon>
        <taxon>Pseudomonadati</taxon>
        <taxon>Bacteroidota</taxon>
        <taxon>Cytophagia</taxon>
        <taxon>Cytophagales</taxon>
        <taxon>Hymenobacteraceae</taxon>
        <taxon>Hymenobacter</taxon>
    </lineage>
</organism>
<dbReference type="InterPro" id="IPR044672">
    <property type="entry name" value="MOCS2A"/>
</dbReference>
<comment type="similarity">
    <text evidence="2">Belongs to the MoaD family.</text>
</comment>
<evidence type="ECO:0000256" key="3">
    <source>
        <dbReference type="ARBA" id="ARBA00024247"/>
    </source>
</evidence>
<dbReference type="GO" id="GO:0006777">
    <property type="term" value="P:Mo-molybdopterin cofactor biosynthetic process"/>
    <property type="evidence" value="ECO:0007669"/>
    <property type="project" value="InterPro"/>
</dbReference>
<sequence>MKLKLSLFGITKEIVGSPELELTAPDPQSVAGLMEQLRTQYPRLRELTSCAVAVNSEYAADDYQLQERDEIALIPPVSGG</sequence>
<dbReference type="AlphaFoldDB" id="A0A1W1UVU0"/>
<dbReference type="EMBL" id="FWWW01000041">
    <property type="protein sequence ID" value="SMB84814.1"/>
    <property type="molecule type" value="Genomic_DNA"/>
</dbReference>
<dbReference type="STRING" id="645990.SAMN00120144_3859"/>
<protein>
    <recommendedName>
        <fullName evidence="3">Molybdopterin synthase sulfur carrier subunit</fullName>
    </recommendedName>
</protein>
<keyword evidence="1" id="KW-0547">Nucleotide-binding</keyword>
<dbReference type="Pfam" id="PF02597">
    <property type="entry name" value="ThiS"/>
    <property type="match status" value="1"/>
</dbReference>
<dbReference type="PANTHER" id="PTHR33359:SF1">
    <property type="entry name" value="MOLYBDOPTERIN SYNTHASE SULFUR CARRIER SUBUNIT"/>
    <property type="match status" value="1"/>
</dbReference>
<dbReference type="Gene3D" id="3.10.20.30">
    <property type="match status" value="1"/>
</dbReference>
<dbReference type="OrthoDB" id="598356at2"/>
<evidence type="ECO:0000256" key="2">
    <source>
        <dbReference type="ARBA" id="ARBA00024200"/>
    </source>
</evidence>
<evidence type="ECO:0000256" key="1">
    <source>
        <dbReference type="ARBA" id="ARBA00022741"/>
    </source>
</evidence>
<gene>
    <name evidence="4" type="ORF">SAMN00120144_3859</name>
</gene>
<accession>A0A1W1UVU0</accession>
<name>A0A1W1UVU0_9BACT</name>
<dbReference type="GO" id="GO:0000166">
    <property type="term" value="F:nucleotide binding"/>
    <property type="evidence" value="ECO:0007669"/>
    <property type="project" value="UniProtKB-KW"/>
</dbReference>
<reference evidence="4 5" key="1">
    <citation type="submission" date="2017-04" db="EMBL/GenBank/DDBJ databases">
        <authorList>
            <person name="Afonso C.L."/>
            <person name="Miller P.J."/>
            <person name="Scott M.A."/>
            <person name="Spackman E."/>
            <person name="Goraichik I."/>
            <person name="Dimitrov K.M."/>
            <person name="Suarez D.L."/>
            <person name="Swayne D.E."/>
        </authorList>
    </citation>
    <scope>NUCLEOTIDE SEQUENCE [LARGE SCALE GENOMIC DNA]</scope>
    <source>
        <strain evidence="4 5">DSM 11622</strain>
    </source>
</reference>